<evidence type="ECO:0000256" key="1">
    <source>
        <dbReference type="SAM" id="Phobius"/>
    </source>
</evidence>
<accession>A0A9X2S585</accession>
<dbReference type="RefSeq" id="WP_042679167.1">
    <property type="nucleotide sequence ID" value="NZ_CABKTM010000011.1"/>
</dbReference>
<feature type="transmembrane region" description="Helical" evidence="1">
    <location>
        <begin position="7"/>
        <end position="26"/>
    </location>
</feature>
<protein>
    <submittedName>
        <fullName evidence="2">Uncharacterized protein</fullName>
    </submittedName>
</protein>
<dbReference type="EMBL" id="JANJZL010000005">
    <property type="protein sequence ID" value="MCR2044340.1"/>
    <property type="molecule type" value="Genomic_DNA"/>
</dbReference>
<evidence type="ECO:0000313" key="2">
    <source>
        <dbReference type="EMBL" id="MCR2044340.1"/>
    </source>
</evidence>
<sequence>MKKVMKWLGIIWAVILGIEIIARVLMVSNNGFMIIIPFWIRYIMFIIIHAIMVSKIGYKKSITVIIISF</sequence>
<keyword evidence="3" id="KW-1185">Reference proteome</keyword>
<organism evidence="2 3">
    <name type="scientific">Anaerosalibacter massiliensis</name>
    <dbReference type="NCBI Taxonomy" id="1347392"/>
    <lineage>
        <taxon>Bacteria</taxon>
        <taxon>Bacillati</taxon>
        <taxon>Bacillota</taxon>
        <taxon>Tissierellia</taxon>
        <taxon>Tissierellales</taxon>
        <taxon>Sporanaerobacteraceae</taxon>
        <taxon>Anaerosalibacter</taxon>
    </lineage>
</organism>
<reference evidence="2" key="1">
    <citation type="submission" date="2022-07" db="EMBL/GenBank/DDBJ databases">
        <title>Enhanced cultured diversity of the mouse gut microbiota enables custom-made synthetic communities.</title>
        <authorList>
            <person name="Afrizal A."/>
        </authorList>
    </citation>
    <scope>NUCLEOTIDE SEQUENCE</scope>
    <source>
        <strain evidence="2">DSM 29482</strain>
    </source>
</reference>
<name>A0A9X2S585_9FIRM</name>
<dbReference type="AlphaFoldDB" id="A0A9X2S585"/>
<keyword evidence="1" id="KW-0812">Transmembrane</keyword>
<proteinExistence type="predicted"/>
<keyword evidence="1" id="KW-1133">Transmembrane helix</keyword>
<gene>
    <name evidence="2" type="ORF">NSA23_09440</name>
</gene>
<evidence type="ECO:0000313" key="3">
    <source>
        <dbReference type="Proteomes" id="UP001142078"/>
    </source>
</evidence>
<dbReference type="Proteomes" id="UP001142078">
    <property type="component" value="Unassembled WGS sequence"/>
</dbReference>
<comment type="caution">
    <text evidence="2">The sequence shown here is derived from an EMBL/GenBank/DDBJ whole genome shotgun (WGS) entry which is preliminary data.</text>
</comment>
<keyword evidence="1" id="KW-0472">Membrane</keyword>
<feature type="transmembrane region" description="Helical" evidence="1">
    <location>
        <begin position="32"/>
        <end position="53"/>
    </location>
</feature>